<evidence type="ECO:0000313" key="2">
    <source>
        <dbReference type="EMBL" id="MDK7292299.1"/>
    </source>
</evidence>
<keyword evidence="1" id="KW-0812">Transmembrane</keyword>
<dbReference type="Proteomes" id="UP001237917">
    <property type="component" value="Unassembled WGS sequence"/>
</dbReference>
<dbReference type="RefSeq" id="WP_003063969.1">
    <property type="nucleotide sequence ID" value="NZ_AP031455.1"/>
</dbReference>
<reference evidence="2" key="1">
    <citation type="submission" date="2023-05" db="EMBL/GenBank/DDBJ databases">
        <title>Cataloging the Phylogenetic Diversity of Human Bladder Bacteria.</title>
        <authorList>
            <person name="Du J."/>
        </authorList>
    </citation>
    <scope>NUCLEOTIDE SEQUENCE</scope>
    <source>
        <strain evidence="2">UMB0765</strain>
    </source>
</reference>
<evidence type="ECO:0000256" key="1">
    <source>
        <dbReference type="SAM" id="Phobius"/>
    </source>
</evidence>
<dbReference type="EMBL" id="JASOPU010000002">
    <property type="protein sequence ID" value="MDK7292299.1"/>
    <property type="molecule type" value="Genomic_DNA"/>
</dbReference>
<sequence>MGLSESLSSGTLVPFNFDVLANEQEYAKFFKNSNTITYVFTALVTIISPFLLKQSVLYPLAL</sequence>
<keyword evidence="1" id="KW-1133">Transmembrane helix</keyword>
<dbReference type="AlphaFoldDB" id="A0AAW6YIS5"/>
<comment type="caution">
    <text evidence="2">The sequence shown here is derived from an EMBL/GenBank/DDBJ whole genome shotgun (WGS) entry which is preliminary data.</text>
</comment>
<name>A0AAW6YIS5_9STRE</name>
<gene>
    <name evidence="2" type="ORF">QP487_02260</name>
</gene>
<feature type="transmembrane region" description="Helical" evidence="1">
    <location>
        <begin position="35"/>
        <end position="52"/>
    </location>
</feature>
<organism evidence="2 3">
    <name type="scientific">Streptococcus pasteurianus</name>
    <dbReference type="NCBI Taxonomy" id="197614"/>
    <lineage>
        <taxon>Bacteria</taxon>
        <taxon>Bacillati</taxon>
        <taxon>Bacillota</taxon>
        <taxon>Bacilli</taxon>
        <taxon>Lactobacillales</taxon>
        <taxon>Streptococcaceae</taxon>
        <taxon>Streptococcus</taxon>
    </lineage>
</organism>
<protein>
    <submittedName>
        <fullName evidence="2">Uncharacterized protein</fullName>
    </submittedName>
</protein>
<evidence type="ECO:0000313" key="3">
    <source>
        <dbReference type="Proteomes" id="UP001237917"/>
    </source>
</evidence>
<proteinExistence type="predicted"/>
<dbReference type="GeneID" id="69255268"/>
<accession>A0AAW6YIS5</accession>
<keyword evidence="1" id="KW-0472">Membrane</keyword>